<gene>
    <name evidence="2" type="ORF">MVEN_01979400</name>
</gene>
<organism evidence="2 3">
    <name type="scientific">Mycena venus</name>
    <dbReference type="NCBI Taxonomy" id="2733690"/>
    <lineage>
        <taxon>Eukaryota</taxon>
        <taxon>Fungi</taxon>
        <taxon>Dikarya</taxon>
        <taxon>Basidiomycota</taxon>
        <taxon>Agaricomycotina</taxon>
        <taxon>Agaricomycetes</taxon>
        <taxon>Agaricomycetidae</taxon>
        <taxon>Agaricales</taxon>
        <taxon>Marasmiineae</taxon>
        <taxon>Mycenaceae</taxon>
        <taxon>Mycena</taxon>
    </lineage>
</organism>
<feature type="transmembrane region" description="Helical" evidence="1">
    <location>
        <begin position="6"/>
        <end position="27"/>
    </location>
</feature>
<dbReference type="Proteomes" id="UP000620124">
    <property type="component" value="Unassembled WGS sequence"/>
</dbReference>
<sequence>MPFHAGFVPVVLVCAAIGFKLYSLALVEPPVGPLIEEYLQSCTYSKTNPFHDFICVIEPFFQELVSNDMGKSFLTAFGTSGAVMSTYLYTRGGEGGGSLLFHPLIVIAQSLAGQVLGAGIIGPILLPLLSALSYSVSSKSSQARLITPPSSTYTMTQLTTQFLVFLISMALNAVPPTNPAWVYVNYAFQGFPLLFLPLAFFPRNNDNSTNAGSDVQKNNKRAAKTPTLTITAFTIFKYLYAPLWWISVFQFLRASGFLSTSTSHPAPFTPPVYFMVLDFAGFVLAFLGLYAVDLVADAGEFVAGEGKAGEEVVRRQLTAPQTFVLKLVVLGPASTMAGYWAERQRGIVRRAEMVRKQKE</sequence>
<feature type="transmembrane region" description="Helical" evidence="1">
    <location>
        <begin position="110"/>
        <end position="132"/>
    </location>
</feature>
<keyword evidence="1" id="KW-1133">Transmembrane helix</keyword>
<comment type="caution">
    <text evidence="2">The sequence shown here is derived from an EMBL/GenBank/DDBJ whole genome shotgun (WGS) entry which is preliminary data.</text>
</comment>
<dbReference type="EMBL" id="JACAZI010000020">
    <property type="protein sequence ID" value="KAF7339032.1"/>
    <property type="molecule type" value="Genomic_DNA"/>
</dbReference>
<keyword evidence="1" id="KW-0472">Membrane</keyword>
<evidence type="ECO:0000313" key="2">
    <source>
        <dbReference type="EMBL" id="KAF7339032.1"/>
    </source>
</evidence>
<protein>
    <submittedName>
        <fullName evidence="2">Uncharacterized protein</fullName>
    </submittedName>
</protein>
<dbReference type="AlphaFoldDB" id="A0A8H6XDC9"/>
<feature type="transmembrane region" description="Helical" evidence="1">
    <location>
        <begin position="227"/>
        <end position="252"/>
    </location>
</feature>
<keyword evidence="1" id="KW-0812">Transmembrane</keyword>
<accession>A0A8H6XDC9</accession>
<evidence type="ECO:0000313" key="3">
    <source>
        <dbReference type="Proteomes" id="UP000620124"/>
    </source>
</evidence>
<feature type="transmembrane region" description="Helical" evidence="1">
    <location>
        <begin position="272"/>
        <end position="292"/>
    </location>
</feature>
<keyword evidence="3" id="KW-1185">Reference proteome</keyword>
<evidence type="ECO:0000256" key="1">
    <source>
        <dbReference type="SAM" id="Phobius"/>
    </source>
</evidence>
<feature type="transmembrane region" description="Helical" evidence="1">
    <location>
        <begin position="153"/>
        <end position="174"/>
    </location>
</feature>
<feature type="transmembrane region" description="Helical" evidence="1">
    <location>
        <begin position="180"/>
        <end position="201"/>
    </location>
</feature>
<dbReference type="OrthoDB" id="2980694at2759"/>
<name>A0A8H6XDC9_9AGAR</name>
<proteinExistence type="predicted"/>
<reference evidence="2" key="1">
    <citation type="submission" date="2020-05" db="EMBL/GenBank/DDBJ databases">
        <title>Mycena genomes resolve the evolution of fungal bioluminescence.</title>
        <authorList>
            <person name="Tsai I.J."/>
        </authorList>
    </citation>
    <scope>NUCLEOTIDE SEQUENCE</scope>
    <source>
        <strain evidence="2">CCC161011</strain>
    </source>
</reference>